<reference evidence="2" key="1">
    <citation type="submission" date="2024-05" db="EMBL/GenBank/DDBJ databases">
        <authorList>
            <person name="Kim S."/>
            <person name="Heo J."/>
            <person name="Choi H."/>
            <person name="Choi Y."/>
            <person name="Kwon S.-W."/>
            <person name="Kim Y."/>
        </authorList>
    </citation>
    <scope>NUCLEOTIDE SEQUENCE</scope>
    <source>
        <strain evidence="2">KACC 23699</strain>
    </source>
</reference>
<evidence type="ECO:0000313" key="2">
    <source>
        <dbReference type="EMBL" id="XBO44490.1"/>
    </source>
</evidence>
<name>A0AAU7JVZ8_9MICO</name>
<proteinExistence type="predicted"/>
<sequence>MPASDPWTTTPTAEATATATTSYPAAVSERSAKVLARRPRGATVLAVHPLAFYLRIDRSWPDPGLLPVVAAGGLRLPNAVVLASEPPQVGWGVQPGDRVVVGDGEIRLPGATIRRARVWRPVRVPTVDQLPGVRVTGVLERLASSHWVAPARRLATAALRKDPLGDAVGHTVGAGQGLTPSGDDVLCGLLLALRLAGADDAHRCLWSSIRPRLGSTTTVSAALLMEAADGYAVPAVVRLAGALASDRTIEPAEHAGPAEPELVAAAREVRAIGHSSGADLLAGLFGGLAEAQEWRAGGVVLELHTVVPQHFSNTHTGVSP</sequence>
<gene>
    <name evidence="2" type="ORF">ABEG17_03895</name>
</gene>
<dbReference type="Pfam" id="PF11392">
    <property type="entry name" value="AllH"/>
    <property type="match status" value="1"/>
</dbReference>
<evidence type="ECO:0000256" key="1">
    <source>
        <dbReference type="SAM" id="MobiDB-lite"/>
    </source>
</evidence>
<dbReference type="AlphaFoldDB" id="A0AAU7JVZ8"/>
<organism evidence="2">
    <name type="scientific">Pedococcus sp. KACC 23699</name>
    <dbReference type="NCBI Taxonomy" id="3149228"/>
    <lineage>
        <taxon>Bacteria</taxon>
        <taxon>Bacillati</taxon>
        <taxon>Actinomycetota</taxon>
        <taxon>Actinomycetes</taxon>
        <taxon>Micrococcales</taxon>
        <taxon>Intrasporangiaceae</taxon>
        <taxon>Pedococcus</taxon>
    </lineage>
</organism>
<dbReference type="InterPro" id="IPR021530">
    <property type="entry name" value="AllH-like"/>
</dbReference>
<protein>
    <submittedName>
        <fullName evidence="2">DUF2877 domain-containing protein</fullName>
    </submittedName>
</protein>
<feature type="region of interest" description="Disordered" evidence="1">
    <location>
        <begin position="1"/>
        <end position="22"/>
    </location>
</feature>
<feature type="compositionally biased region" description="Low complexity" evidence="1">
    <location>
        <begin position="8"/>
        <end position="22"/>
    </location>
</feature>
<dbReference type="RefSeq" id="WP_406831976.1">
    <property type="nucleotide sequence ID" value="NZ_CP157483.1"/>
</dbReference>
<accession>A0AAU7JVZ8</accession>
<dbReference type="EMBL" id="CP157483">
    <property type="protein sequence ID" value="XBO44490.1"/>
    <property type="molecule type" value="Genomic_DNA"/>
</dbReference>